<evidence type="ECO:0000313" key="4">
    <source>
        <dbReference type="Proteomes" id="UP000631181"/>
    </source>
</evidence>
<keyword evidence="4" id="KW-1185">Reference proteome</keyword>
<feature type="region of interest" description="Disordered" evidence="1">
    <location>
        <begin position="322"/>
        <end position="365"/>
    </location>
</feature>
<dbReference type="OrthoDB" id="2104739at2759"/>
<sequence>MLSSSKTRLDQKLNGYAQLNPTDKTRDFLRDFFKVLSPDGREHLADDVSECANDEQLRQLVRSIETGLLIPMKAQGGKTPTDITPSPRYGVEDSIENLKSQDIEPITRGLQSQLRQHCLERDGYKCVVTGRYSGNHAHPQNAPTTYLEAAHIIPFTLASFQSNDREAVDRHAKIWVNLRRYFPVLRQLSFTSEQINSEKNVLMLSMMLHKEFGQFKVIFEATGTAHQYRIKTFPDAVTDAIQNLPRNRLVRFRVHKGNWELPDPALLKIHACIGNFLHISGQAEIIDKVLKDFEDCGGLASDGSSNLEYLLAVSRLSLLPTNVNETPDSKKSTEKQRSMEKSRPMEQQGRQRAKRFDTENQPWGY</sequence>
<organism evidence="3 4">
    <name type="scientific">Penicillium ucsense</name>
    <dbReference type="NCBI Taxonomy" id="2839758"/>
    <lineage>
        <taxon>Eukaryota</taxon>
        <taxon>Fungi</taxon>
        <taxon>Dikarya</taxon>
        <taxon>Ascomycota</taxon>
        <taxon>Pezizomycotina</taxon>
        <taxon>Eurotiomycetes</taxon>
        <taxon>Eurotiomycetidae</taxon>
        <taxon>Eurotiales</taxon>
        <taxon>Aspergillaceae</taxon>
        <taxon>Penicillium</taxon>
    </lineage>
</organism>
<dbReference type="Proteomes" id="UP000631181">
    <property type="component" value="Unassembled WGS sequence"/>
</dbReference>
<proteinExistence type="predicted"/>
<evidence type="ECO:0000256" key="1">
    <source>
        <dbReference type="SAM" id="MobiDB-lite"/>
    </source>
</evidence>
<reference evidence="3" key="1">
    <citation type="journal article" date="2020" name="Front. Microbiol.">
        <title>Gene regulatory networks of Penicillium echinulatum 2HH and Penicillium oxalicum 114-2 inferred by a computational biology approach.</title>
        <authorList>
            <person name="Lenz A.R."/>
            <person name="Galan-Vasquez E."/>
            <person name="Balbinot E."/>
            <person name="De Abreu F.P."/>
            <person name="De Oliveira N.S."/>
            <person name="Da Rosa L.O."/>
            <person name="De Avila E Silva S."/>
            <person name="Camassola M."/>
            <person name="Dillon A.J.P."/>
            <person name="Perez-Rueda E."/>
        </authorList>
    </citation>
    <scope>NUCLEOTIDE SEQUENCE</scope>
    <source>
        <strain evidence="3">S1M29</strain>
    </source>
</reference>
<dbReference type="InterPro" id="IPR003615">
    <property type="entry name" value="HNH_nuc"/>
</dbReference>
<feature type="compositionally biased region" description="Basic and acidic residues" evidence="1">
    <location>
        <begin position="327"/>
        <end position="344"/>
    </location>
</feature>
<feature type="domain" description="HNH nuclease" evidence="2">
    <location>
        <begin position="126"/>
        <end position="220"/>
    </location>
</feature>
<comment type="caution">
    <text evidence="3">The sequence shown here is derived from an EMBL/GenBank/DDBJ whole genome shotgun (WGS) entry which is preliminary data.</text>
</comment>
<dbReference type="AlphaFoldDB" id="A0A8J8W8W2"/>
<dbReference type="Pfam" id="PF13391">
    <property type="entry name" value="HNH_2"/>
    <property type="match status" value="1"/>
</dbReference>
<protein>
    <submittedName>
        <fullName evidence="3">HNHc domain-containing protein</fullName>
    </submittedName>
</protein>
<gene>
    <name evidence="3" type="ORF">PECM_003231</name>
</gene>
<dbReference type="EMBL" id="WIWV01000002">
    <property type="protein sequence ID" value="KAF7719920.1"/>
    <property type="molecule type" value="Genomic_DNA"/>
</dbReference>
<evidence type="ECO:0000259" key="2">
    <source>
        <dbReference type="Pfam" id="PF13391"/>
    </source>
</evidence>
<accession>A0A8J8W8W2</accession>
<evidence type="ECO:0000313" key="3">
    <source>
        <dbReference type="EMBL" id="KAF7719920.1"/>
    </source>
</evidence>
<name>A0A8J8W8W2_9EURO</name>